<dbReference type="InterPro" id="IPR000334">
    <property type="entry name" value="Glyco_hydro_45"/>
</dbReference>
<evidence type="ECO:0000256" key="6">
    <source>
        <dbReference type="ARBA" id="ARBA00023277"/>
    </source>
</evidence>
<dbReference type="InterPro" id="IPR036908">
    <property type="entry name" value="RlpA-like_sf"/>
</dbReference>
<keyword evidence="8" id="KW-0624">Polysaccharide degradation</keyword>
<keyword evidence="11" id="KW-1185">Reference proteome</keyword>
<organism evidence="10 11">
    <name type="scientific">Adineta ricciae</name>
    <name type="common">Rotifer</name>
    <dbReference type="NCBI Taxonomy" id="249248"/>
    <lineage>
        <taxon>Eukaryota</taxon>
        <taxon>Metazoa</taxon>
        <taxon>Spiralia</taxon>
        <taxon>Gnathifera</taxon>
        <taxon>Rotifera</taxon>
        <taxon>Eurotatoria</taxon>
        <taxon>Bdelloidea</taxon>
        <taxon>Adinetida</taxon>
        <taxon>Adinetidae</taxon>
        <taxon>Adineta</taxon>
    </lineage>
</organism>
<feature type="non-terminal residue" evidence="10">
    <location>
        <position position="1"/>
    </location>
</feature>
<dbReference type="EC" id="3.2.1.4" evidence="3"/>
<protein>
    <recommendedName>
        <fullName evidence="3">cellulase</fullName>
        <ecNumber evidence="3">3.2.1.4</ecNumber>
    </recommendedName>
</protein>
<feature type="domain" description="Glycosyl hydrolases family 45 active site" evidence="9">
    <location>
        <begin position="4"/>
        <end position="59"/>
    </location>
</feature>
<proteinExistence type="inferred from homology"/>
<dbReference type="GO" id="GO:0008810">
    <property type="term" value="F:cellulase activity"/>
    <property type="evidence" value="ECO:0007669"/>
    <property type="project" value="UniProtKB-EC"/>
</dbReference>
<dbReference type="Proteomes" id="UP000663828">
    <property type="component" value="Unassembled WGS sequence"/>
</dbReference>
<sequence length="63" mass="7248">PLNQRYGGVSSREECYALPQAIRNGCFFRFDWFKGADNPNMVYSKVKCPQELINVSGCKRNDE</sequence>
<evidence type="ECO:0000256" key="8">
    <source>
        <dbReference type="ARBA" id="ARBA00023326"/>
    </source>
</evidence>
<comment type="similarity">
    <text evidence="2">Belongs to the glycosyl hydrolase 45 (cellulase K) family.</text>
</comment>
<reference evidence="10" key="1">
    <citation type="submission" date="2021-02" db="EMBL/GenBank/DDBJ databases">
        <authorList>
            <person name="Nowell W R."/>
        </authorList>
    </citation>
    <scope>NUCLEOTIDE SEQUENCE</scope>
</reference>
<dbReference type="EMBL" id="CAJNOR010017635">
    <property type="protein sequence ID" value="CAF1687588.1"/>
    <property type="molecule type" value="Genomic_DNA"/>
</dbReference>
<comment type="caution">
    <text evidence="10">The sequence shown here is derived from an EMBL/GenBank/DDBJ whole genome shotgun (WGS) entry which is preliminary data.</text>
</comment>
<accession>A0A816HGU6</accession>
<evidence type="ECO:0000256" key="4">
    <source>
        <dbReference type="ARBA" id="ARBA00022801"/>
    </source>
</evidence>
<evidence type="ECO:0000259" key="9">
    <source>
        <dbReference type="Pfam" id="PF02015"/>
    </source>
</evidence>
<dbReference type="AlphaFoldDB" id="A0A816HGU6"/>
<keyword evidence="6" id="KW-0119">Carbohydrate metabolism</keyword>
<name>A0A816HGU6_ADIRI</name>
<dbReference type="GO" id="GO:0030245">
    <property type="term" value="P:cellulose catabolic process"/>
    <property type="evidence" value="ECO:0007669"/>
    <property type="project" value="UniProtKB-KW"/>
</dbReference>
<evidence type="ECO:0000256" key="2">
    <source>
        <dbReference type="ARBA" id="ARBA00007793"/>
    </source>
</evidence>
<evidence type="ECO:0000313" key="10">
    <source>
        <dbReference type="EMBL" id="CAF1687588.1"/>
    </source>
</evidence>
<evidence type="ECO:0000256" key="5">
    <source>
        <dbReference type="ARBA" id="ARBA00023001"/>
    </source>
</evidence>
<evidence type="ECO:0000256" key="3">
    <source>
        <dbReference type="ARBA" id="ARBA00012601"/>
    </source>
</evidence>
<keyword evidence="7" id="KW-0326">Glycosidase</keyword>
<dbReference type="PANTHER" id="PTHR39730:SF1">
    <property type="entry name" value="ENDOGLUCANASE 1"/>
    <property type="match status" value="1"/>
</dbReference>
<evidence type="ECO:0000313" key="11">
    <source>
        <dbReference type="Proteomes" id="UP000663828"/>
    </source>
</evidence>
<dbReference type="Gene3D" id="2.40.40.10">
    <property type="entry name" value="RlpA-like domain"/>
    <property type="match status" value="1"/>
</dbReference>
<comment type="catalytic activity">
    <reaction evidence="1">
        <text>Endohydrolysis of (1-&gt;4)-beta-D-glucosidic linkages in cellulose, lichenin and cereal beta-D-glucans.</text>
        <dbReference type="EC" id="3.2.1.4"/>
    </reaction>
</comment>
<keyword evidence="4" id="KW-0378">Hydrolase</keyword>
<evidence type="ECO:0000256" key="1">
    <source>
        <dbReference type="ARBA" id="ARBA00000966"/>
    </source>
</evidence>
<gene>
    <name evidence="10" type="ORF">XAT740_LOCUS62469</name>
</gene>
<dbReference type="SUPFAM" id="SSF50685">
    <property type="entry name" value="Barwin-like endoglucanases"/>
    <property type="match status" value="1"/>
</dbReference>
<evidence type="ECO:0000256" key="7">
    <source>
        <dbReference type="ARBA" id="ARBA00023295"/>
    </source>
</evidence>
<keyword evidence="5" id="KW-0136">Cellulose degradation</keyword>
<dbReference type="InterPro" id="IPR052288">
    <property type="entry name" value="GH45_Enzymes"/>
</dbReference>
<dbReference type="Pfam" id="PF02015">
    <property type="entry name" value="Glyco_hydro_45"/>
    <property type="match status" value="1"/>
</dbReference>
<dbReference type="PANTHER" id="PTHR39730">
    <property type="entry name" value="ENDOGLUCANASE 1"/>
    <property type="match status" value="1"/>
</dbReference>